<dbReference type="EMBL" id="BAAAPM010000002">
    <property type="protein sequence ID" value="GAA1710380.1"/>
    <property type="molecule type" value="Genomic_DNA"/>
</dbReference>
<evidence type="ECO:0000313" key="5">
    <source>
        <dbReference type="Proteomes" id="UP001501138"/>
    </source>
</evidence>
<evidence type="ECO:0000313" key="4">
    <source>
        <dbReference type="EMBL" id="GAA1710380.1"/>
    </source>
</evidence>
<dbReference type="InterPro" id="IPR001173">
    <property type="entry name" value="Glyco_trans_2-like"/>
</dbReference>
<feature type="region of interest" description="Disordered" evidence="1">
    <location>
        <begin position="194"/>
        <end position="215"/>
    </location>
</feature>
<keyword evidence="5" id="KW-1185">Reference proteome</keyword>
<evidence type="ECO:0000256" key="1">
    <source>
        <dbReference type="SAM" id="MobiDB-lite"/>
    </source>
</evidence>
<dbReference type="SUPFAM" id="SSF53448">
    <property type="entry name" value="Nucleotide-diphospho-sugar transferases"/>
    <property type="match status" value="1"/>
</dbReference>
<feature type="domain" description="Glycosyltransferase 2-like" evidence="2">
    <location>
        <begin position="343"/>
        <end position="468"/>
    </location>
</feature>
<dbReference type="PANTHER" id="PTHR43685">
    <property type="entry name" value="GLYCOSYLTRANSFERASE"/>
    <property type="match status" value="1"/>
</dbReference>
<dbReference type="PANTHER" id="PTHR43685:SF2">
    <property type="entry name" value="GLYCOSYLTRANSFERASE 2-LIKE DOMAIN-CONTAINING PROTEIN"/>
    <property type="match status" value="1"/>
</dbReference>
<feature type="domain" description="TarS/TarP linker" evidence="3">
    <location>
        <begin position="566"/>
        <end position="654"/>
    </location>
</feature>
<reference evidence="4 5" key="1">
    <citation type="journal article" date="2019" name="Int. J. Syst. Evol. Microbiol.">
        <title>The Global Catalogue of Microorganisms (GCM) 10K type strain sequencing project: providing services to taxonomists for standard genome sequencing and annotation.</title>
        <authorList>
            <consortium name="The Broad Institute Genomics Platform"/>
            <consortium name="The Broad Institute Genome Sequencing Center for Infectious Disease"/>
            <person name="Wu L."/>
            <person name="Ma J."/>
        </authorList>
    </citation>
    <scope>NUCLEOTIDE SEQUENCE [LARGE SCALE GENOMIC DNA]</scope>
    <source>
        <strain evidence="4 5">JCM 15589</strain>
    </source>
</reference>
<dbReference type="Pfam" id="PF22181">
    <property type="entry name" value="TarS_linker"/>
    <property type="match status" value="1"/>
</dbReference>
<dbReference type="InterPro" id="IPR054028">
    <property type="entry name" value="TarS/TarP_linker"/>
</dbReference>
<dbReference type="Pfam" id="PF00535">
    <property type="entry name" value="Glycos_transf_2"/>
    <property type="match status" value="1"/>
</dbReference>
<protein>
    <recommendedName>
        <fullName evidence="6">Glycosyl transferase family 2</fullName>
    </recommendedName>
</protein>
<name>A0ABN2IRN7_9MICO</name>
<evidence type="ECO:0000259" key="2">
    <source>
        <dbReference type="Pfam" id="PF00535"/>
    </source>
</evidence>
<dbReference type="RefSeq" id="WP_344245011.1">
    <property type="nucleotide sequence ID" value="NZ_BAAAPM010000002.1"/>
</dbReference>
<accession>A0ABN2IRN7</accession>
<proteinExistence type="predicted"/>
<dbReference type="Proteomes" id="UP001501138">
    <property type="component" value="Unassembled WGS sequence"/>
</dbReference>
<evidence type="ECO:0008006" key="6">
    <source>
        <dbReference type="Google" id="ProtNLM"/>
    </source>
</evidence>
<evidence type="ECO:0000259" key="3">
    <source>
        <dbReference type="Pfam" id="PF22181"/>
    </source>
</evidence>
<dbReference type="InterPro" id="IPR029044">
    <property type="entry name" value="Nucleotide-diphossugar_trans"/>
</dbReference>
<dbReference type="CDD" id="cd00761">
    <property type="entry name" value="Glyco_tranf_GTA_type"/>
    <property type="match status" value="1"/>
</dbReference>
<gene>
    <name evidence="4" type="ORF">GCM10009809_03400</name>
</gene>
<organism evidence="4 5">
    <name type="scientific">Isoptericola hypogeus</name>
    <dbReference type="NCBI Taxonomy" id="300179"/>
    <lineage>
        <taxon>Bacteria</taxon>
        <taxon>Bacillati</taxon>
        <taxon>Actinomycetota</taxon>
        <taxon>Actinomycetes</taxon>
        <taxon>Micrococcales</taxon>
        <taxon>Promicromonosporaceae</taxon>
        <taxon>Isoptericola</taxon>
    </lineage>
</organism>
<dbReference type="Gene3D" id="3.90.550.10">
    <property type="entry name" value="Spore Coat Polysaccharide Biosynthesis Protein SpsA, Chain A"/>
    <property type="match status" value="1"/>
</dbReference>
<dbReference type="InterPro" id="IPR050834">
    <property type="entry name" value="Glycosyltransf_2"/>
</dbReference>
<sequence>MGTERRARAGRRYRARAHVDGLVWVDGVLHVRATTRWLDEQGGERTFRRVGDDLRGVLPGGFPDVPQSVVDLTRELERATSTLTVRRRGSRRFRKLPTSTTAGLVPVPGSDDLVTARLHVEGTLDPSGGNQGVPLGRGVWDVRAKTDALGVTHHLPVGTDAAARPAIAGRRHLVAYRNRSGTLSVDSSSTLRTVVNDSRPRTSAATTRTSADDRGRSRVTLSIPLDGIRVSPVADGRRAPFLGTAELVAPVGSVARRALLKVRRRLGASSAPGEARLTVTGQDVLLTATASATPGLWQLVLSLGGGRVAAPFLVRIARDGAATLIPVADRDDAQDAAAPPRVSVVVPVYNAARFVEEAVRSVFDQTLPAEQVEIIAVDDGSTDDSPGVLRRLAQEHPRMQVLTQPNSGSAAAPRNAGIRAATGTYLFFLDADDLLTPHALENLVDAADAVDADVALGRMKGVGGRGVAKSMFARSTLDAGMVRTNLIRALGPTKLFRREHVLGLDEWFRTGLRNGEDIAFVAEAELAARRIVVLADADYYVVRGHDGVHMSRTTETFDEKFAKAWSVAEVVERYTEPGADRDSLLVRPFGGPAVEGLFRARFLALSDTDRRALVDRVADRFGHLWTPGLRANVPAQAAPLLELVFRRQADLVSELVEHAGGNVRDLGHVLGAEGFVLDVPPAVAAALGHELLDAAPERTETFLTSLRPDGGSAVAAGWLRAVGEFPVPDGVRVRWSLRDGERSVEVHLHETTARPSPHGPAAGFQLVIDPRTLPAAGVWDLSVAPVWGDVVGPWARFGGARPAGVSPDALRLGPTDLLYGTTAHGNLSLDHGRSTEVPQSRVVGVRLDPDGRPEVLLSVPDEDPSLRVYAEVTPAGSRAARHLLPHTAIDATTVAARLPVPAEVGEVLLALTVAHRGVLSAPRLDTTPPDTTPLAASPELAVDRVDARVRVARTTPVREASE</sequence>
<comment type="caution">
    <text evidence="4">The sequence shown here is derived from an EMBL/GenBank/DDBJ whole genome shotgun (WGS) entry which is preliminary data.</text>
</comment>